<evidence type="ECO:0000256" key="8">
    <source>
        <dbReference type="ARBA" id="ARBA00022989"/>
    </source>
</evidence>
<evidence type="ECO:0000256" key="3">
    <source>
        <dbReference type="ARBA" id="ARBA00022448"/>
    </source>
</evidence>
<comment type="function">
    <text evidence="12">Structural component of the gap junctions.</text>
</comment>
<evidence type="ECO:0000256" key="4">
    <source>
        <dbReference type="ARBA" id="ARBA00022475"/>
    </source>
</evidence>
<evidence type="ECO:0000256" key="7">
    <source>
        <dbReference type="ARBA" id="ARBA00022949"/>
    </source>
</evidence>
<feature type="transmembrane region" description="Helical" evidence="12">
    <location>
        <begin position="40"/>
        <end position="57"/>
    </location>
</feature>
<keyword evidence="6" id="KW-0303">Gap junction</keyword>
<dbReference type="Proteomes" id="UP001381693">
    <property type="component" value="Unassembled WGS sequence"/>
</dbReference>
<evidence type="ECO:0000256" key="10">
    <source>
        <dbReference type="ARBA" id="ARBA00023136"/>
    </source>
</evidence>
<keyword evidence="3 12" id="KW-0813">Transport</keyword>
<comment type="similarity">
    <text evidence="12">Belongs to the pannexin family.</text>
</comment>
<comment type="caution">
    <text evidence="13">The sequence shown here is derived from an EMBL/GenBank/DDBJ whole genome shotgun (WGS) entry which is preliminary data.</text>
</comment>
<reference evidence="13 14" key="1">
    <citation type="submission" date="2023-11" db="EMBL/GenBank/DDBJ databases">
        <title>Halocaridina rubra genome assembly.</title>
        <authorList>
            <person name="Smith C."/>
        </authorList>
    </citation>
    <scope>NUCLEOTIDE SEQUENCE [LARGE SCALE GENOMIC DNA]</scope>
    <source>
        <strain evidence="13">EP-1</strain>
        <tissue evidence="13">Whole</tissue>
    </source>
</reference>
<dbReference type="PROSITE" id="PS51013">
    <property type="entry name" value="PANNEXIN"/>
    <property type="match status" value="1"/>
</dbReference>
<proteinExistence type="inferred from homology"/>
<gene>
    <name evidence="12" type="primary">inx</name>
    <name evidence="13" type="ORF">SK128_003710</name>
</gene>
<dbReference type="GO" id="GO:0034220">
    <property type="term" value="P:monoatomic ion transmembrane transport"/>
    <property type="evidence" value="ECO:0007669"/>
    <property type="project" value="UniProtKB-KW"/>
</dbReference>
<dbReference type="PANTHER" id="PTHR11893:SF40">
    <property type="entry name" value="INNEXIN SHAKING-B"/>
    <property type="match status" value="1"/>
</dbReference>
<feature type="transmembrane region" description="Helical" evidence="12">
    <location>
        <begin position="99"/>
        <end position="116"/>
    </location>
</feature>
<keyword evidence="9 12" id="KW-0406">Ion transport</keyword>
<keyword evidence="10 12" id="KW-0472">Membrane</keyword>
<keyword evidence="5 12" id="KW-0812">Transmembrane</keyword>
<keyword evidence="11 12" id="KW-0407">Ion channel</keyword>
<accession>A0AAN8XII5</accession>
<dbReference type="PANTHER" id="PTHR11893">
    <property type="entry name" value="INNEXIN"/>
    <property type="match status" value="1"/>
</dbReference>
<protein>
    <recommendedName>
        <fullName evidence="12">Innexin</fullName>
    </recommendedName>
</protein>
<evidence type="ECO:0000256" key="12">
    <source>
        <dbReference type="RuleBase" id="RU010713"/>
    </source>
</evidence>
<evidence type="ECO:0000256" key="1">
    <source>
        <dbReference type="ARBA" id="ARBA00004610"/>
    </source>
</evidence>
<comment type="subcellular location">
    <subcellularLocation>
        <location evidence="1">Cell junction</location>
        <location evidence="1">Gap junction</location>
    </subcellularLocation>
    <subcellularLocation>
        <location evidence="2 12">Cell membrane</location>
        <topology evidence="2 12">Multi-pass membrane protein</topology>
    </subcellularLocation>
</comment>
<keyword evidence="7" id="KW-0965">Cell junction</keyword>
<name>A0AAN8XII5_HALRR</name>
<organism evidence="13 14">
    <name type="scientific">Halocaridina rubra</name>
    <name type="common">Hawaiian red shrimp</name>
    <dbReference type="NCBI Taxonomy" id="373956"/>
    <lineage>
        <taxon>Eukaryota</taxon>
        <taxon>Metazoa</taxon>
        <taxon>Ecdysozoa</taxon>
        <taxon>Arthropoda</taxon>
        <taxon>Crustacea</taxon>
        <taxon>Multicrustacea</taxon>
        <taxon>Malacostraca</taxon>
        <taxon>Eumalacostraca</taxon>
        <taxon>Eucarida</taxon>
        <taxon>Decapoda</taxon>
        <taxon>Pleocyemata</taxon>
        <taxon>Caridea</taxon>
        <taxon>Atyoidea</taxon>
        <taxon>Atyidae</taxon>
        <taxon>Halocaridina</taxon>
    </lineage>
</organism>
<evidence type="ECO:0000256" key="2">
    <source>
        <dbReference type="ARBA" id="ARBA00004651"/>
    </source>
</evidence>
<feature type="transmembrane region" description="Helical" evidence="12">
    <location>
        <begin position="258"/>
        <end position="281"/>
    </location>
</feature>
<evidence type="ECO:0000256" key="11">
    <source>
        <dbReference type="ARBA" id="ARBA00023303"/>
    </source>
</evidence>
<evidence type="ECO:0000313" key="14">
    <source>
        <dbReference type="Proteomes" id="UP001381693"/>
    </source>
</evidence>
<keyword evidence="14" id="KW-1185">Reference proteome</keyword>
<evidence type="ECO:0000313" key="13">
    <source>
        <dbReference type="EMBL" id="KAK7078949.1"/>
    </source>
</evidence>
<evidence type="ECO:0000256" key="5">
    <source>
        <dbReference type="ARBA" id="ARBA00022692"/>
    </source>
</evidence>
<dbReference type="InterPro" id="IPR000990">
    <property type="entry name" value="Innexin"/>
</dbReference>
<keyword evidence="4" id="KW-1003">Cell membrane</keyword>
<keyword evidence="8 12" id="KW-1133">Transmembrane helix</keyword>
<dbReference type="GO" id="GO:0005921">
    <property type="term" value="C:gap junction"/>
    <property type="evidence" value="ECO:0007669"/>
    <property type="project" value="UniProtKB-SubCell"/>
</dbReference>
<sequence length="444" mass="52189">MNRINFNEILKSVLGFCRSRTIGCCVSPCDGFVLRMHYRWTFVVFMACFLTVWYNWYTKEDIVCVSHFNAAVDISPDYLNICLSYPYTDVNGSRRYLLFYRWISFALLIIAGIYRIPRVVSKNLEHARTKKLLEDMASNAFRYDVLEKAILERVSNYILFNFKTHNGLYWKYLFAYIVALVTDVIAFWCFDFILQGHFLQYGIKSFPFHRDPQNFTDYISTTFPPFASCELTPEHKLVSARKEVIGCHLTLMELYEKIFLGLWFWLIILTTITMANIIFVLSMNVRCVQARLLNTAKPAHVQDRVYRTVHKVLNNCKIGDFYMLYCIKPYMSHTRFYELLQRLSDPNLFNKGSEELGKIQPQLPQQNDSTVYSDSQLQMPRNRNTVLKQAKPLVPQNPSQKLDILSHLQKQHILAQKSQQNENNQEEQRLLLPRTEETVIGMEK</sequence>
<dbReference type="AlphaFoldDB" id="A0AAN8XII5"/>
<feature type="transmembrane region" description="Helical" evidence="12">
    <location>
        <begin position="173"/>
        <end position="194"/>
    </location>
</feature>
<evidence type="ECO:0000256" key="9">
    <source>
        <dbReference type="ARBA" id="ARBA00023065"/>
    </source>
</evidence>
<dbReference type="EMBL" id="JAXCGZ010007619">
    <property type="protein sequence ID" value="KAK7078949.1"/>
    <property type="molecule type" value="Genomic_DNA"/>
</dbReference>
<dbReference type="Pfam" id="PF00876">
    <property type="entry name" value="Innexin"/>
    <property type="match status" value="1"/>
</dbReference>
<dbReference type="GO" id="GO:0005886">
    <property type="term" value="C:plasma membrane"/>
    <property type="evidence" value="ECO:0007669"/>
    <property type="project" value="UniProtKB-SubCell"/>
</dbReference>
<evidence type="ECO:0000256" key="6">
    <source>
        <dbReference type="ARBA" id="ARBA00022868"/>
    </source>
</evidence>
<dbReference type="GO" id="GO:0005243">
    <property type="term" value="F:gap junction channel activity"/>
    <property type="evidence" value="ECO:0007669"/>
    <property type="project" value="TreeGrafter"/>
</dbReference>